<dbReference type="RefSeq" id="WP_101628268.1">
    <property type="nucleotide sequence ID" value="NZ_PKKJ01000006.1"/>
</dbReference>
<organism evidence="1 2">
    <name type="scientific">Schaalia turicensis</name>
    <dbReference type="NCBI Taxonomy" id="131111"/>
    <lineage>
        <taxon>Bacteria</taxon>
        <taxon>Bacillati</taxon>
        <taxon>Actinomycetota</taxon>
        <taxon>Actinomycetes</taxon>
        <taxon>Actinomycetales</taxon>
        <taxon>Actinomycetaceae</taxon>
        <taxon>Schaalia</taxon>
    </lineage>
</organism>
<evidence type="ECO:0000313" key="1">
    <source>
        <dbReference type="EMBL" id="PKY66114.1"/>
    </source>
</evidence>
<comment type="caution">
    <text evidence="1">The sequence shown here is derived from an EMBL/GenBank/DDBJ whole genome shotgun (WGS) entry which is preliminary data.</text>
</comment>
<dbReference type="InterPro" id="IPR013078">
    <property type="entry name" value="His_Pase_superF_clade-1"/>
</dbReference>
<dbReference type="OrthoDB" id="3215466at2"/>
<dbReference type="Proteomes" id="UP000234545">
    <property type="component" value="Unassembled WGS sequence"/>
</dbReference>
<dbReference type="SMART" id="SM00855">
    <property type="entry name" value="PGAM"/>
    <property type="match status" value="1"/>
</dbReference>
<dbReference type="AlphaFoldDB" id="A0A2I1I4R3"/>
<dbReference type="PANTHER" id="PTHR48100:SF51">
    <property type="entry name" value="PHOSPHOGLYCERATE MUTASE"/>
    <property type="match status" value="1"/>
</dbReference>
<dbReference type="PANTHER" id="PTHR48100">
    <property type="entry name" value="BROAD-SPECIFICITY PHOSPHATASE YOR283W-RELATED"/>
    <property type="match status" value="1"/>
</dbReference>
<protein>
    <submittedName>
        <fullName evidence="1">Histidine phosphatase family protein</fullName>
    </submittedName>
</protein>
<evidence type="ECO:0000313" key="2">
    <source>
        <dbReference type="Proteomes" id="UP000234545"/>
    </source>
</evidence>
<dbReference type="EMBL" id="PKKJ01000006">
    <property type="protein sequence ID" value="PKY66114.1"/>
    <property type="molecule type" value="Genomic_DNA"/>
</dbReference>
<name>A0A2I1I4R3_9ACTO</name>
<dbReference type="GO" id="GO:0005737">
    <property type="term" value="C:cytoplasm"/>
    <property type="evidence" value="ECO:0007669"/>
    <property type="project" value="TreeGrafter"/>
</dbReference>
<dbReference type="Pfam" id="PF00300">
    <property type="entry name" value="His_Phos_1"/>
    <property type="match status" value="1"/>
</dbReference>
<dbReference type="CDD" id="cd07067">
    <property type="entry name" value="HP_PGM_like"/>
    <property type="match status" value="1"/>
</dbReference>
<dbReference type="InterPro" id="IPR029033">
    <property type="entry name" value="His_PPase_superfam"/>
</dbReference>
<dbReference type="Gene3D" id="3.40.50.1240">
    <property type="entry name" value="Phosphoglycerate mutase-like"/>
    <property type="match status" value="1"/>
</dbReference>
<proteinExistence type="predicted"/>
<dbReference type="InterPro" id="IPR050275">
    <property type="entry name" value="PGM_Phosphatase"/>
</dbReference>
<accession>A0A2I1I4R3</accession>
<dbReference type="SUPFAM" id="SSF53254">
    <property type="entry name" value="Phosphoglycerate mutase-like"/>
    <property type="match status" value="1"/>
</dbReference>
<gene>
    <name evidence="1" type="ORF">CYJ25_05935</name>
</gene>
<dbReference type="GO" id="GO:0016791">
    <property type="term" value="F:phosphatase activity"/>
    <property type="evidence" value="ECO:0007669"/>
    <property type="project" value="TreeGrafter"/>
</dbReference>
<sequence>MTTTKIHVMRHGEVDNPGGLLYGRLPGFGLTELGHQMAQRGADYLKETDADITAVIASPLLRAQQTATPTARAYELPIHSDPRLIEAGNIFEGQPVNADRRVLIKPNVLKYYRNPCEPSWGEPYTQIASRMSAALSGALKRAYGHEALVVSHQSPITLLTRFARKQMLAHAPWSRHCSLASITTFIFDDGTLVDIDYVEPSADLLVHAHDMTPGDSEAALKR</sequence>
<reference evidence="1 2" key="1">
    <citation type="submission" date="2017-12" db="EMBL/GenBank/DDBJ databases">
        <title>Phylogenetic diversity of female urinary microbiome.</title>
        <authorList>
            <person name="Thomas-White K."/>
            <person name="Wolfe A.J."/>
        </authorList>
    </citation>
    <scope>NUCLEOTIDE SEQUENCE [LARGE SCALE GENOMIC DNA]</scope>
    <source>
        <strain evidence="1 2">UMB0250</strain>
    </source>
</reference>